<keyword evidence="2" id="KW-0732">Signal</keyword>
<evidence type="ECO:0000313" key="4">
    <source>
        <dbReference type="Proteomes" id="UP001302321"/>
    </source>
</evidence>
<evidence type="ECO:0000313" key="3">
    <source>
        <dbReference type="EMBL" id="KAK4176985.1"/>
    </source>
</evidence>
<reference evidence="3" key="2">
    <citation type="submission" date="2023-05" db="EMBL/GenBank/DDBJ databases">
        <authorList>
            <consortium name="Lawrence Berkeley National Laboratory"/>
            <person name="Steindorff A."/>
            <person name="Hensen N."/>
            <person name="Bonometti L."/>
            <person name="Westerberg I."/>
            <person name="Brannstrom I.O."/>
            <person name="Guillou S."/>
            <person name="Cros-Aarteil S."/>
            <person name="Calhoun S."/>
            <person name="Haridas S."/>
            <person name="Kuo A."/>
            <person name="Mondo S."/>
            <person name="Pangilinan J."/>
            <person name="Riley R."/>
            <person name="Labutti K."/>
            <person name="Andreopoulos B."/>
            <person name="Lipzen A."/>
            <person name="Chen C."/>
            <person name="Yanf M."/>
            <person name="Daum C."/>
            <person name="Ng V."/>
            <person name="Clum A."/>
            <person name="Ohm R."/>
            <person name="Martin F."/>
            <person name="Silar P."/>
            <person name="Natvig D."/>
            <person name="Lalanne C."/>
            <person name="Gautier V."/>
            <person name="Ament-Velasquez S.L."/>
            <person name="Kruys A."/>
            <person name="Hutchinson M.I."/>
            <person name="Powell A.J."/>
            <person name="Barry K."/>
            <person name="Miller A.N."/>
            <person name="Grigoriev I.V."/>
            <person name="Debuchy R."/>
            <person name="Gladieux P."/>
            <person name="Thoren M.H."/>
            <person name="Johannesson H."/>
        </authorList>
    </citation>
    <scope>NUCLEOTIDE SEQUENCE</scope>
    <source>
        <strain evidence="3">CBS 892.96</strain>
    </source>
</reference>
<feature type="non-terminal residue" evidence="3">
    <location>
        <position position="84"/>
    </location>
</feature>
<feature type="region of interest" description="Disordered" evidence="1">
    <location>
        <begin position="55"/>
        <end position="84"/>
    </location>
</feature>
<gene>
    <name evidence="3" type="ORF">QBC36DRAFT_170469</name>
</gene>
<keyword evidence="4" id="KW-1185">Reference proteome</keyword>
<feature type="signal peptide" evidence="2">
    <location>
        <begin position="1"/>
        <end position="21"/>
    </location>
</feature>
<sequence length="84" mass="9100">QLKTLLALLPLVATALNYVVPEDTPDGFYAVTSDESGNSTTQHIDPSTLTAIGESLEKRSPIKPSPRYRRQSPVSWGGTGRTFP</sequence>
<organism evidence="3 4">
    <name type="scientific">Triangularia setosa</name>
    <dbReference type="NCBI Taxonomy" id="2587417"/>
    <lineage>
        <taxon>Eukaryota</taxon>
        <taxon>Fungi</taxon>
        <taxon>Dikarya</taxon>
        <taxon>Ascomycota</taxon>
        <taxon>Pezizomycotina</taxon>
        <taxon>Sordariomycetes</taxon>
        <taxon>Sordariomycetidae</taxon>
        <taxon>Sordariales</taxon>
        <taxon>Podosporaceae</taxon>
        <taxon>Triangularia</taxon>
    </lineage>
</organism>
<reference evidence="3" key="1">
    <citation type="journal article" date="2023" name="Mol. Phylogenet. Evol.">
        <title>Genome-scale phylogeny and comparative genomics of the fungal order Sordariales.</title>
        <authorList>
            <person name="Hensen N."/>
            <person name="Bonometti L."/>
            <person name="Westerberg I."/>
            <person name="Brannstrom I.O."/>
            <person name="Guillou S."/>
            <person name="Cros-Aarteil S."/>
            <person name="Calhoun S."/>
            <person name="Haridas S."/>
            <person name="Kuo A."/>
            <person name="Mondo S."/>
            <person name="Pangilinan J."/>
            <person name="Riley R."/>
            <person name="LaButti K."/>
            <person name="Andreopoulos B."/>
            <person name="Lipzen A."/>
            <person name="Chen C."/>
            <person name="Yan M."/>
            <person name="Daum C."/>
            <person name="Ng V."/>
            <person name="Clum A."/>
            <person name="Steindorff A."/>
            <person name="Ohm R.A."/>
            <person name="Martin F."/>
            <person name="Silar P."/>
            <person name="Natvig D.O."/>
            <person name="Lalanne C."/>
            <person name="Gautier V."/>
            <person name="Ament-Velasquez S.L."/>
            <person name="Kruys A."/>
            <person name="Hutchinson M.I."/>
            <person name="Powell A.J."/>
            <person name="Barry K."/>
            <person name="Miller A.N."/>
            <person name="Grigoriev I.V."/>
            <person name="Debuchy R."/>
            <person name="Gladieux P."/>
            <person name="Hiltunen Thoren M."/>
            <person name="Johannesson H."/>
        </authorList>
    </citation>
    <scope>NUCLEOTIDE SEQUENCE</scope>
    <source>
        <strain evidence="3">CBS 892.96</strain>
    </source>
</reference>
<comment type="caution">
    <text evidence="3">The sequence shown here is derived from an EMBL/GenBank/DDBJ whole genome shotgun (WGS) entry which is preliminary data.</text>
</comment>
<proteinExistence type="predicted"/>
<evidence type="ECO:0000256" key="1">
    <source>
        <dbReference type="SAM" id="MobiDB-lite"/>
    </source>
</evidence>
<name>A0AAN6W844_9PEZI</name>
<feature type="chain" id="PRO_5042916505" evidence="2">
    <location>
        <begin position="22"/>
        <end position="84"/>
    </location>
</feature>
<protein>
    <submittedName>
        <fullName evidence="3">Uncharacterized protein</fullName>
    </submittedName>
</protein>
<feature type="non-terminal residue" evidence="3">
    <location>
        <position position="1"/>
    </location>
</feature>
<dbReference type="AlphaFoldDB" id="A0AAN6W844"/>
<evidence type="ECO:0000256" key="2">
    <source>
        <dbReference type="SAM" id="SignalP"/>
    </source>
</evidence>
<dbReference type="Proteomes" id="UP001302321">
    <property type="component" value="Unassembled WGS sequence"/>
</dbReference>
<dbReference type="EMBL" id="MU866178">
    <property type="protein sequence ID" value="KAK4176985.1"/>
    <property type="molecule type" value="Genomic_DNA"/>
</dbReference>
<accession>A0AAN6W844</accession>